<proteinExistence type="predicted"/>
<evidence type="ECO:0000256" key="1">
    <source>
        <dbReference type="SAM" id="MobiDB-lite"/>
    </source>
</evidence>
<dbReference type="Proteomes" id="UP001139488">
    <property type="component" value="Unassembled WGS sequence"/>
</dbReference>
<feature type="non-terminal residue" evidence="2">
    <location>
        <position position="251"/>
    </location>
</feature>
<sequence>MAIYNLFGLNTVSGIVVLDASGKLAVLSEGASPRPGDVVISAVDNVDVGENVSIQLIGSDGASQNIEVDNIIAQIEAGQDPTLDDDQAPAAGDDAGSSLTLSAGVQRDGAETIAETMFETQGLIAQGLTATQSTALLRFFETISIPRVASISTIPDDSITEGDSFTFRVTLDSETSIATTFPVTLPSSPDVALADISFSNGVTLGDDGRLNVPAGVSAFDIILPTVDDDEVEATEIYTLAVDGVEATGTIL</sequence>
<dbReference type="InterPro" id="IPR038081">
    <property type="entry name" value="CalX-like_sf"/>
</dbReference>
<dbReference type="SUPFAM" id="SSF141072">
    <property type="entry name" value="CalX-like"/>
    <property type="match status" value="1"/>
</dbReference>
<comment type="caution">
    <text evidence="2">The sequence shown here is derived from an EMBL/GenBank/DDBJ whole genome shotgun (WGS) entry which is preliminary data.</text>
</comment>
<keyword evidence="3" id="KW-1185">Reference proteome</keyword>
<name>A0A9X1WER1_9VIBR</name>
<evidence type="ECO:0008006" key="4">
    <source>
        <dbReference type="Google" id="ProtNLM"/>
    </source>
</evidence>
<evidence type="ECO:0000313" key="3">
    <source>
        <dbReference type="Proteomes" id="UP001139488"/>
    </source>
</evidence>
<protein>
    <recommendedName>
        <fullName evidence="4">RTX toxin</fullName>
    </recommendedName>
</protein>
<accession>A0A9X1WER1</accession>
<reference evidence="2" key="1">
    <citation type="submission" date="2021-11" db="EMBL/GenBank/DDBJ databases">
        <title>Vibrio ZSDE26 sp. nov. and Vibrio ZSDZ34 sp. nov., isolated from coastal seawater in Qingdao.</title>
        <authorList>
            <person name="Zhang P."/>
        </authorList>
    </citation>
    <scope>NUCLEOTIDE SEQUENCE</scope>
    <source>
        <strain evidence="2">ZSDZ34</strain>
    </source>
</reference>
<dbReference type="AlphaFoldDB" id="A0A9X1WER1"/>
<organism evidence="2 3">
    <name type="scientific">Vibrio gelatinilyticus</name>
    <dbReference type="NCBI Taxonomy" id="2893468"/>
    <lineage>
        <taxon>Bacteria</taxon>
        <taxon>Pseudomonadati</taxon>
        <taxon>Pseudomonadota</taxon>
        <taxon>Gammaproteobacteria</taxon>
        <taxon>Vibrionales</taxon>
        <taxon>Vibrionaceae</taxon>
        <taxon>Vibrio</taxon>
    </lineage>
</organism>
<evidence type="ECO:0000313" key="2">
    <source>
        <dbReference type="EMBL" id="MCJ2378976.1"/>
    </source>
</evidence>
<feature type="region of interest" description="Disordered" evidence="1">
    <location>
        <begin position="81"/>
        <end position="100"/>
    </location>
</feature>
<dbReference type="EMBL" id="JAJNNZ010000034">
    <property type="protein sequence ID" value="MCJ2378976.1"/>
    <property type="molecule type" value="Genomic_DNA"/>
</dbReference>
<gene>
    <name evidence="2" type="ORF">LNL84_19480</name>
</gene>